<sequence>MGGKIVVSPYFLIFLISFSSITYLCKAQDSTSPGKVTAMYVFGDSLVDVGNNNYLKVSLAKANFPHNGVDFPTGKATGRFSNGKNAADFIAAKLGLPTAVPYLSIMKSKSENSNALISGVSFASGGAGVFNGTDELFKQSIPLTKQVEYYTLVYEGLVQVMGLAAAEQHLSKSIFPIVIGSNDLFGYFKSGSDVSKKSTPQQYVDSMVAAVDVVLKRLRDLGARKFIIVGIGAVGCTPSQRVQNKSEVCNEEVNFWATKYNDGLTSVLKAFKSEFKDINYSYFDAYSVFVDFIQNPSTYGFTEVKAACCGLGQLKAKVPCIPISTYCPNRNDHLFWDLYHPTQKAAGLFVDMIFEGSKYVTPMNVNQLVAV</sequence>
<dbReference type="InterPro" id="IPR001087">
    <property type="entry name" value="GDSL"/>
</dbReference>
<dbReference type="PANTHER" id="PTHR45648:SF106">
    <property type="entry name" value="ANTHER-SPECIFIC PROLINE-RICH PROTEIN APG"/>
    <property type="match status" value="1"/>
</dbReference>
<evidence type="ECO:0000256" key="2">
    <source>
        <dbReference type="ARBA" id="ARBA00022801"/>
    </source>
</evidence>
<keyword evidence="6" id="KW-1185">Reference proteome</keyword>
<dbReference type="GO" id="GO:0016788">
    <property type="term" value="F:hydrolase activity, acting on ester bonds"/>
    <property type="evidence" value="ECO:0007669"/>
    <property type="project" value="InterPro"/>
</dbReference>
<dbReference type="Gene3D" id="3.40.50.1110">
    <property type="entry name" value="SGNH hydrolase"/>
    <property type="match status" value="1"/>
</dbReference>
<evidence type="ECO:0000256" key="4">
    <source>
        <dbReference type="SAM" id="SignalP"/>
    </source>
</evidence>
<gene>
    <name evidence="5" type="ORF">POM88_010913</name>
</gene>
<name>A0AAD8IWZ2_9APIA</name>
<protein>
    <submittedName>
        <fullName evidence="5">GDSL-like Lipase/Acylhydrolase superfamily protein</fullName>
    </submittedName>
</protein>
<dbReference type="InterPro" id="IPR036514">
    <property type="entry name" value="SGNH_hydro_sf"/>
</dbReference>
<comment type="caution">
    <text evidence="5">The sequence shown here is derived from an EMBL/GenBank/DDBJ whole genome shotgun (WGS) entry which is preliminary data.</text>
</comment>
<evidence type="ECO:0000256" key="3">
    <source>
        <dbReference type="ARBA" id="ARBA00022963"/>
    </source>
</evidence>
<reference evidence="5" key="1">
    <citation type="submission" date="2023-02" db="EMBL/GenBank/DDBJ databases">
        <title>Genome of toxic invasive species Heracleum sosnowskyi carries increased number of genes despite the absence of recent whole-genome duplications.</title>
        <authorList>
            <person name="Schelkunov M."/>
            <person name="Shtratnikova V."/>
            <person name="Makarenko M."/>
            <person name="Klepikova A."/>
            <person name="Omelchenko D."/>
            <person name="Novikova G."/>
            <person name="Obukhova E."/>
            <person name="Bogdanov V."/>
            <person name="Penin A."/>
            <person name="Logacheva M."/>
        </authorList>
    </citation>
    <scope>NUCLEOTIDE SEQUENCE</scope>
    <source>
        <strain evidence="5">Hsosn_3</strain>
        <tissue evidence="5">Leaf</tissue>
    </source>
</reference>
<dbReference type="Pfam" id="PF00657">
    <property type="entry name" value="Lipase_GDSL"/>
    <property type="match status" value="1"/>
</dbReference>
<proteinExistence type="inferred from homology"/>
<dbReference type="Proteomes" id="UP001237642">
    <property type="component" value="Unassembled WGS sequence"/>
</dbReference>
<dbReference type="EMBL" id="JAUIZM010000003">
    <property type="protein sequence ID" value="KAK1391857.1"/>
    <property type="molecule type" value="Genomic_DNA"/>
</dbReference>
<evidence type="ECO:0000256" key="1">
    <source>
        <dbReference type="ARBA" id="ARBA00008668"/>
    </source>
</evidence>
<evidence type="ECO:0000313" key="5">
    <source>
        <dbReference type="EMBL" id="KAK1391857.1"/>
    </source>
</evidence>
<dbReference type="CDD" id="cd01837">
    <property type="entry name" value="SGNH_plant_lipase_like"/>
    <property type="match status" value="1"/>
</dbReference>
<dbReference type="InterPro" id="IPR035669">
    <property type="entry name" value="SGNH_plant_lipase-like"/>
</dbReference>
<keyword evidence="4" id="KW-0732">Signal</keyword>
<accession>A0AAD8IWZ2</accession>
<organism evidence="5 6">
    <name type="scientific">Heracleum sosnowskyi</name>
    <dbReference type="NCBI Taxonomy" id="360622"/>
    <lineage>
        <taxon>Eukaryota</taxon>
        <taxon>Viridiplantae</taxon>
        <taxon>Streptophyta</taxon>
        <taxon>Embryophyta</taxon>
        <taxon>Tracheophyta</taxon>
        <taxon>Spermatophyta</taxon>
        <taxon>Magnoliopsida</taxon>
        <taxon>eudicotyledons</taxon>
        <taxon>Gunneridae</taxon>
        <taxon>Pentapetalae</taxon>
        <taxon>asterids</taxon>
        <taxon>campanulids</taxon>
        <taxon>Apiales</taxon>
        <taxon>Apiaceae</taxon>
        <taxon>Apioideae</taxon>
        <taxon>apioid superclade</taxon>
        <taxon>Tordylieae</taxon>
        <taxon>Tordyliinae</taxon>
        <taxon>Heracleum</taxon>
    </lineage>
</organism>
<dbReference type="GO" id="GO:0016042">
    <property type="term" value="P:lipid catabolic process"/>
    <property type="evidence" value="ECO:0007669"/>
    <property type="project" value="UniProtKB-KW"/>
</dbReference>
<keyword evidence="2" id="KW-0378">Hydrolase</keyword>
<feature type="chain" id="PRO_5042115650" evidence="4">
    <location>
        <begin position="28"/>
        <end position="371"/>
    </location>
</feature>
<dbReference type="PANTHER" id="PTHR45648">
    <property type="entry name" value="GDSL LIPASE/ACYLHYDROLASE FAMILY PROTEIN (AFU_ORTHOLOGUE AFUA_4G14700)"/>
    <property type="match status" value="1"/>
</dbReference>
<comment type="similarity">
    <text evidence="1">Belongs to the 'GDSL' lipolytic enzyme family.</text>
</comment>
<feature type="signal peptide" evidence="4">
    <location>
        <begin position="1"/>
        <end position="27"/>
    </location>
</feature>
<keyword evidence="3" id="KW-0443">Lipid metabolism</keyword>
<reference evidence="5" key="2">
    <citation type="submission" date="2023-05" db="EMBL/GenBank/DDBJ databases">
        <authorList>
            <person name="Schelkunov M.I."/>
        </authorList>
    </citation>
    <scope>NUCLEOTIDE SEQUENCE</scope>
    <source>
        <strain evidence="5">Hsosn_3</strain>
        <tissue evidence="5">Leaf</tissue>
    </source>
</reference>
<dbReference type="AlphaFoldDB" id="A0AAD8IWZ2"/>
<keyword evidence="3" id="KW-0442">Lipid degradation</keyword>
<evidence type="ECO:0000313" key="6">
    <source>
        <dbReference type="Proteomes" id="UP001237642"/>
    </source>
</evidence>
<dbReference type="SUPFAM" id="SSF52266">
    <property type="entry name" value="SGNH hydrolase"/>
    <property type="match status" value="1"/>
</dbReference>
<dbReference type="InterPro" id="IPR051058">
    <property type="entry name" value="GDSL_Est/Lipase"/>
</dbReference>